<dbReference type="OrthoDB" id="10319496at2759"/>
<dbReference type="AlphaFoldDB" id="F9GFR4"/>
<evidence type="ECO:0000313" key="1">
    <source>
        <dbReference type="EMBL" id="EGU71988.1"/>
    </source>
</evidence>
<accession>F9GFR4</accession>
<dbReference type="EMBL" id="AFQF01007249">
    <property type="protein sequence ID" value="EGU71988.1"/>
    <property type="molecule type" value="Genomic_DNA"/>
</dbReference>
<comment type="caution">
    <text evidence="1">The sequence shown here is derived from an EMBL/GenBank/DDBJ whole genome shotgun (WGS) entry which is preliminary data.</text>
</comment>
<name>F9GFR4_FUSOF</name>
<reference evidence="1" key="1">
    <citation type="journal article" date="2012" name="Mol. Plant Microbe Interact.">
        <title>A highly conserved effector in Fusarium oxysporum is required for full virulence on Arabidopsis.</title>
        <authorList>
            <person name="Thatcher L.F."/>
            <person name="Gardiner D.M."/>
            <person name="Kazan K."/>
            <person name="Manners J."/>
        </authorList>
    </citation>
    <scope>NUCLEOTIDE SEQUENCE [LARGE SCALE GENOMIC DNA]</scope>
    <source>
        <strain evidence="1">Fo5176</strain>
    </source>
</reference>
<sequence length="66" mass="7556">MDSYIKKSLDVYISIYKERIIPNHRHAVVIRVPLRNGLINNAKIHQAVTTEYPPFPGPYATSDYVA</sequence>
<proteinExistence type="predicted"/>
<protein>
    <submittedName>
        <fullName evidence="1">Uncharacterized protein</fullName>
    </submittedName>
</protein>
<organism evidence="1">
    <name type="scientific">Fusarium oxysporum (strain Fo5176)</name>
    <name type="common">Fusarium vascular wilt</name>
    <dbReference type="NCBI Taxonomy" id="660025"/>
    <lineage>
        <taxon>Eukaryota</taxon>
        <taxon>Fungi</taxon>
        <taxon>Dikarya</taxon>
        <taxon>Ascomycota</taxon>
        <taxon>Pezizomycotina</taxon>
        <taxon>Sordariomycetes</taxon>
        <taxon>Hypocreomycetidae</taxon>
        <taxon>Hypocreales</taxon>
        <taxon>Nectriaceae</taxon>
        <taxon>Fusarium</taxon>
        <taxon>Fusarium oxysporum species complex</taxon>
    </lineage>
</organism>
<gene>
    <name evidence="1" type="ORF">FOXB_17498</name>
</gene>